<dbReference type="InterPro" id="IPR027268">
    <property type="entry name" value="Peptidase_M4/M1_CTD_sf"/>
</dbReference>
<evidence type="ECO:0000256" key="2">
    <source>
        <dbReference type="ARBA" id="ARBA00006006"/>
    </source>
</evidence>
<evidence type="ECO:0000256" key="12">
    <source>
        <dbReference type="PIRSR" id="PIRSR601842-2"/>
    </source>
</evidence>
<dbReference type="InterPro" id="IPR011333">
    <property type="entry name" value="SKP1/BTB/POZ_sf"/>
</dbReference>
<organism evidence="16 17">
    <name type="scientific">Hermanssonia centrifuga</name>
    <dbReference type="NCBI Taxonomy" id="98765"/>
    <lineage>
        <taxon>Eukaryota</taxon>
        <taxon>Fungi</taxon>
        <taxon>Dikarya</taxon>
        <taxon>Basidiomycota</taxon>
        <taxon>Agaricomycotina</taxon>
        <taxon>Agaricomycetes</taxon>
        <taxon>Polyporales</taxon>
        <taxon>Meruliaceae</taxon>
        <taxon>Hermanssonia</taxon>
    </lineage>
</organism>
<feature type="active site" evidence="11">
    <location>
        <position position="308"/>
    </location>
</feature>
<feature type="binding site" evidence="12">
    <location>
        <position position="311"/>
    </location>
    <ligand>
        <name>Zn(2+)</name>
        <dbReference type="ChEBI" id="CHEBI:29105"/>
        <note>catalytic</note>
    </ligand>
</feature>
<evidence type="ECO:0000256" key="5">
    <source>
        <dbReference type="ARBA" id="ARBA00022723"/>
    </source>
</evidence>
<feature type="compositionally biased region" description="Acidic residues" evidence="13">
    <location>
        <begin position="533"/>
        <end position="549"/>
    </location>
</feature>
<dbReference type="EMBL" id="SGPJ01000027">
    <property type="protein sequence ID" value="THH01292.1"/>
    <property type="molecule type" value="Genomic_DNA"/>
</dbReference>
<comment type="subcellular location">
    <subcellularLocation>
        <location evidence="1">Secreted</location>
    </subcellularLocation>
</comment>
<comment type="cofactor">
    <cofactor evidence="12">
        <name>Zn(2+)</name>
        <dbReference type="ChEBI" id="CHEBI:29105"/>
    </cofactor>
    <text evidence="12">Binds 1 zinc ion per subunit.</text>
</comment>
<evidence type="ECO:0000256" key="9">
    <source>
        <dbReference type="ARBA" id="ARBA00023049"/>
    </source>
</evidence>
<accession>A0A4S4KRM0</accession>
<evidence type="ECO:0000313" key="16">
    <source>
        <dbReference type="EMBL" id="THH01292.1"/>
    </source>
</evidence>
<evidence type="ECO:0000256" key="1">
    <source>
        <dbReference type="ARBA" id="ARBA00004613"/>
    </source>
</evidence>
<evidence type="ECO:0000256" key="3">
    <source>
        <dbReference type="ARBA" id="ARBA00022525"/>
    </source>
</evidence>
<evidence type="ECO:0000256" key="11">
    <source>
        <dbReference type="PIRSR" id="PIRSR601842-1"/>
    </source>
</evidence>
<feature type="binding site" evidence="12">
    <location>
        <position position="336"/>
    </location>
    <ligand>
        <name>Zn(2+)</name>
        <dbReference type="ChEBI" id="CHEBI:29105"/>
        <note>catalytic</note>
    </ligand>
</feature>
<dbReference type="Gene3D" id="1.10.390.10">
    <property type="entry name" value="Neutral Protease Domain 2"/>
    <property type="match status" value="1"/>
</dbReference>
<protein>
    <recommendedName>
        <fullName evidence="18">Fungalysin</fullName>
    </recommendedName>
</protein>
<feature type="compositionally biased region" description="Acidic residues" evidence="13">
    <location>
        <begin position="857"/>
        <end position="868"/>
    </location>
</feature>
<dbReference type="GO" id="GO:0006508">
    <property type="term" value="P:proteolysis"/>
    <property type="evidence" value="ECO:0007669"/>
    <property type="project" value="UniProtKB-KW"/>
</dbReference>
<dbReference type="Gene3D" id="3.30.710.10">
    <property type="entry name" value="Potassium Channel Kv1.1, Chain A"/>
    <property type="match status" value="1"/>
</dbReference>
<evidence type="ECO:0008006" key="18">
    <source>
        <dbReference type="Google" id="ProtNLM"/>
    </source>
</evidence>
<keyword evidence="4" id="KW-0645">Protease</keyword>
<feature type="region of interest" description="Disordered" evidence="13">
    <location>
        <begin position="727"/>
        <end position="762"/>
    </location>
</feature>
<keyword evidence="8 12" id="KW-0862">Zinc</keyword>
<keyword evidence="10" id="KW-0865">Zymogen</keyword>
<dbReference type="Pfam" id="PF02128">
    <property type="entry name" value="Peptidase_M36"/>
    <property type="match status" value="1"/>
</dbReference>
<evidence type="ECO:0000256" key="8">
    <source>
        <dbReference type="ARBA" id="ARBA00022833"/>
    </source>
</evidence>
<dbReference type="Proteomes" id="UP000309038">
    <property type="component" value="Unassembled WGS sequence"/>
</dbReference>
<feature type="region of interest" description="Disordered" evidence="13">
    <location>
        <begin position="533"/>
        <end position="555"/>
    </location>
</feature>
<dbReference type="PRINTS" id="PR00999">
    <property type="entry name" value="FUNGALYSIN"/>
</dbReference>
<dbReference type="PANTHER" id="PTHR33478">
    <property type="entry name" value="EXTRACELLULAR METALLOPROTEINASE MEP"/>
    <property type="match status" value="1"/>
</dbReference>
<keyword evidence="5 12" id="KW-0479">Metal-binding</keyword>
<reference evidence="16 17" key="1">
    <citation type="submission" date="2019-02" db="EMBL/GenBank/DDBJ databases">
        <title>Genome sequencing of the rare red list fungi Phlebia centrifuga.</title>
        <authorList>
            <person name="Buettner E."/>
            <person name="Kellner H."/>
        </authorList>
    </citation>
    <scope>NUCLEOTIDE SEQUENCE [LARGE SCALE GENOMIC DNA]</scope>
    <source>
        <strain evidence="16 17">DSM 108282</strain>
    </source>
</reference>
<dbReference type="GO" id="GO:0005615">
    <property type="term" value="C:extracellular space"/>
    <property type="evidence" value="ECO:0007669"/>
    <property type="project" value="InterPro"/>
</dbReference>
<feature type="region of interest" description="Disordered" evidence="13">
    <location>
        <begin position="840"/>
        <end position="868"/>
    </location>
</feature>
<dbReference type="InterPro" id="IPR011096">
    <property type="entry name" value="FTP_domain"/>
</dbReference>
<dbReference type="Gene3D" id="3.10.170.10">
    <property type="match status" value="1"/>
</dbReference>
<evidence type="ECO:0000256" key="6">
    <source>
        <dbReference type="ARBA" id="ARBA00022729"/>
    </source>
</evidence>
<dbReference type="AlphaFoldDB" id="A0A4S4KRM0"/>
<feature type="domain" description="FTP" evidence="15">
    <location>
        <begin position="15"/>
        <end position="44"/>
    </location>
</feature>
<keyword evidence="7" id="KW-0378">Hydrolase</keyword>
<comment type="similarity">
    <text evidence="2">Belongs to the peptidase M36 family.</text>
</comment>
<dbReference type="GO" id="GO:0004222">
    <property type="term" value="F:metalloendopeptidase activity"/>
    <property type="evidence" value="ECO:0007669"/>
    <property type="project" value="InterPro"/>
</dbReference>
<keyword evidence="17" id="KW-1185">Reference proteome</keyword>
<evidence type="ECO:0000313" key="17">
    <source>
        <dbReference type="Proteomes" id="UP000309038"/>
    </source>
</evidence>
<dbReference type="InterPro" id="IPR001842">
    <property type="entry name" value="Peptidase_M36"/>
</dbReference>
<sequence>MHLHATHEGDVARYAYFKQTINDIPVANAVANVALNKANKLVAIAKANSAAPLIPIGQAIATAESALNGSFEAINFPQPKLIYLVKGDSSLALAHVFQVRNGGSGSWYEAYVDAHTGEILSVTDFVAQATYLVLPITKQILTQGFEDLVDPYDIEASPLGWHNDGKTLSNDTAGNNAISFNIIQADVVTESASNLTFLFTQNPTLDPTVTVNLDAARVNAFYLVNSVHDIAYRYGFTESAFNFQTDNFGLGGKGNDRITISVQDGGGVNNAEFTTLPDGQNGQMRMFIWDYTVPRRDSDLENDIVVHEYTHGITNRMTGGGTATCLQTLEAGGLGEGWSDAMAEWSEHTDANITDYVIGPYVTNNTAGLRTYPYSTSNVTNPLRYSSVAKFNEVHQIGEVWANMLHNIYAALIQQHGFSQTAHTDPTEKYCTRYRTSEPTVKIENKMLLRAALKSAADSGTFIDTKFYAFSRRDPSRTAYEPKAVYANGWLLRARLPSYFEPLLAGGYKESAVGSLHGNFPSNHQAYNIEYGYDSDSDLEDDEDSDDGDGVTLKTDREEEYMTDEIPQPEKDVGDKTEAISEELLKEHGAYGTGRVVILRDFAYPTWKALIFYLCTGEVAFAALQSQKKENIPSGQISPDAPLCSPKSMYRIADQLGLDALRNLAEKDILSKLSADNIMEELFSEFTSLYDKIRDMETQFACDNALTRTSANISECIERMATGQRPYNAMEFPHNKKNKKKGKSSRKGEYSSNVPMSSSVPPPAVKIEDKLLLRAALKSAADSGAFMDTKFYAFSRRDPSRKVYEPKAVYANGWLLRARVPSYFEPLLAGGYKESTVGSLHGNFPSNQPASNSEYGYDSDSDLEDDEEEEGGIITLMASRLEECMTGETLQPEKDAGDKTIQHTGQVSEETKEHPTGDVHGSGRVVILRDFAYPTWKALIFYLCTGEVAFATLRSQKKESTPVISGQISPDAPLCSPKSMYRIADQLGLDVLKDLAEKDILSKLTAENILDELFSEFTSLYDKIRDMEVQFAYDKALTHTAANISEWIDRTTSGEHPYNAAVLKCLFQKFSGSAPKTDPKPTYCGNCGRRDIPLKCGSCNVAGYLQ</sequence>
<dbReference type="SUPFAM" id="SSF55486">
    <property type="entry name" value="Metalloproteases ('zincins'), catalytic domain"/>
    <property type="match status" value="1"/>
</dbReference>
<proteinExistence type="inferred from homology"/>
<evidence type="ECO:0000256" key="7">
    <source>
        <dbReference type="ARBA" id="ARBA00022801"/>
    </source>
</evidence>
<feature type="compositionally biased region" description="Basic residues" evidence="13">
    <location>
        <begin position="735"/>
        <end position="745"/>
    </location>
</feature>
<keyword evidence="3" id="KW-0964">Secreted</keyword>
<dbReference type="CDD" id="cd09596">
    <property type="entry name" value="M36"/>
    <property type="match status" value="1"/>
</dbReference>
<keyword evidence="6" id="KW-0732">Signal</keyword>
<keyword evidence="9" id="KW-0482">Metalloprotease</keyword>
<evidence type="ECO:0000256" key="10">
    <source>
        <dbReference type="ARBA" id="ARBA00023145"/>
    </source>
</evidence>
<feature type="binding site" evidence="12">
    <location>
        <position position="307"/>
    </location>
    <ligand>
        <name>Zn(2+)</name>
        <dbReference type="ChEBI" id="CHEBI:29105"/>
        <note>catalytic</note>
    </ligand>
</feature>
<evidence type="ECO:0000256" key="4">
    <source>
        <dbReference type="ARBA" id="ARBA00022670"/>
    </source>
</evidence>
<dbReference type="Pfam" id="PF07504">
    <property type="entry name" value="FTP"/>
    <property type="match status" value="1"/>
</dbReference>
<comment type="caution">
    <text evidence="16">The sequence shown here is derived from an EMBL/GenBank/DDBJ whole genome shotgun (WGS) entry which is preliminary data.</text>
</comment>
<dbReference type="Pfam" id="PF03413">
    <property type="entry name" value="PepSY"/>
    <property type="match status" value="1"/>
</dbReference>
<evidence type="ECO:0000259" key="15">
    <source>
        <dbReference type="Pfam" id="PF07504"/>
    </source>
</evidence>
<name>A0A4S4KRM0_9APHY</name>
<gene>
    <name evidence="16" type="ORF">EW026_g1384</name>
</gene>
<evidence type="ECO:0000259" key="14">
    <source>
        <dbReference type="Pfam" id="PF03413"/>
    </source>
</evidence>
<dbReference type="GO" id="GO:0008270">
    <property type="term" value="F:zinc ion binding"/>
    <property type="evidence" value="ECO:0007669"/>
    <property type="project" value="InterPro"/>
</dbReference>
<dbReference type="PANTHER" id="PTHR33478:SF1">
    <property type="entry name" value="EXTRACELLULAR METALLOPROTEINASE MEP"/>
    <property type="match status" value="1"/>
</dbReference>
<dbReference type="InterPro" id="IPR050371">
    <property type="entry name" value="Fungal_virulence_M36"/>
</dbReference>
<dbReference type="InterPro" id="IPR025711">
    <property type="entry name" value="PepSY"/>
</dbReference>
<feature type="domain" description="PepSY" evidence="14">
    <location>
        <begin position="54"/>
        <end position="122"/>
    </location>
</feature>
<evidence type="ECO:0000256" key="13">
    <source>
        <dbReference type="SAM" id="MobiDB-lite"/>
    </source>
</evidence>